<keyword evidence="5" id="KW-0812">Transmembrane</keyword>
<evidence type="ECO:0000256" key="5">
    <source>
        <dbReference type="ARBA" id="ARBA00022692"/>
    </source>
</evidence>
<keyword evidence="8" id="KW-0175">Coiled coil</keyword>
<protein>
    <submittedName>
        <fullName evidence="11">Secretion outer membrane protein, TolC family</fullName>
    </submittedName>
</protein>
<dbReference type="PATRIC" id="fig|504832.7.peg.2104"/>
<dbReference type="AlphaFoldDB" id="B6JI17"/>
<keyword evidence="4" id="KW-1134">Transmembrane beta strand</keyword>
<dbReference type="KEGG" id="ocg:OCA5_c19850"/>
<feature type="compositionally biased region" description="Polar residues" evidence="9">
    <location>
        <begin position="493"/>
        <end position="509"/>
    </location>
</feature>
<keyword evidence="10" id="KW-0732">Signal</keyword>
<feature type="chain" id="PRO_5002844717" evidence="10">
    <location>
        <begin position="22"/>
        <end position="555"/>
    </location>
</feature>
<feature type="signal peptide" evidence="10">
    <location>
        <begin position="1"/>
        <end position="21"/>
    </location>
</feature>
<reference evidence="11 12" key="1">
    <citation type="journal article" date="2011" name="J. Bacteriol.">
        <title>Complete genome sequences of the chemolithoautotrophic Oligotropha carboxidovorans strains OM4 and OM5.</title>
        <authorList>
            <person name="Volland S."/>
            <person name="Rachinger M."/>
            <person name="Strittmatter A."/>
            <person name="Daniel R."/>
            <person name="Gottschalk G."/>
            <person name="Meyer O."/>
        </authorList>
    </citation>
    <scope>NUCLEOTIDE SEQUENCE [LARGE SCALE GENOMIC DNA]</scope>
    <source>
        <strain evidence="12">ATCC 49405 / DSM 1227 / KCTC 32145 / OM5</strain>
    </source>
</reference>
<keyword evidence="6" id="KW-0472">Membrane</keyword>
<accession>B6JI17</accession>
<evidence type="ECO:0000256" key="9">
    <source>
        <dbReference type="SAM" id="MobiDB-lite"/>
    </source>
</evidence>
<keyword evidence="7" id="KW-0998">Cell outer membrane</keyword>
<dbReference type="InterPro" id="IPR051906">
    <property type="entry name" value="TolC-like"/>
</dbReference>
<feature type="region of interest" description="Disordered" evidence="9">
    <location>
        <begin position="493"/>
        <end position="522"/>
    </location>
</feature>
<dbReference type="EMBL" id="CP002826">
    <property type="protein sequence ID" value="AEI06694.1"/>
    <property type="molecule type" value="Genomic_DNA"/>
</dbReference>
<evidence type="ECO:0000256" key="3">
    <source>
        <dbReference type="ARBA" id="ARBA00022448"/>
    </source>
</evidence>
<evidence type="ECO:0000256" key="10">
    <source>
        <dbReference type="SAM" id="SignalP"/>
    </source>
</evidence>
<dbReference type="NCBIfam" id="TIGR01844">
    <property type="entry name" value="type_I_sec_TolC"/>
    <property type="match status" value="1"/>
</dbReference>
<evidence type="ECO:0000256" key="6">
    <source>
        <dbReference type="ARBA" id="ARBA00023136"/>
    </source>
</evidence>
<dbReference type="eggNOG" id="COG1538">
    <property type="taxonomic scope" value="Bacteria"/>
</dbReference>
<sequence>MKFIFTTSLLALALGLSAAHAEPFSINDALRQAIQTNPGVGEASANRRATESELRQTQGTLLPQIRLEANAGPERFTQNVVPAPTGSGTWMHGREGSVVIRQLLFDGFASINDVWRQTARVNASAYRVRERTELIALDAAEAYIDVVRYARLVELARQNVANHQSIFSNVRSRYEGGRSGEGDLQQALERVESAKAALAEFERSQEDARAKYRKVVGLEAFNLRFPGPLRGMPPSKDASLAVAVRHNATLQAAQADTDAARHAFHSTAGAFVPTVSLEGRASRGINSNTYVGRRDDVSGKVVMSWDIFRGGQDTWRRTEMAERYNEQTMRHARLQRDALESIDKAWSARTITVSRAAALTRQLAADRKAIDAYRKEYELGQRSLIDLLNAENQYFNAAVSLTSARGVIVFADYQLLAAMGTLLDYLKAPPPVEAAPLDHLAFGPFPIKLTPFVFKLPPTGSNPINAAGAPTAVPYTPEAGAIVNSGERWQTWSTTPTIQGNPTWLQPNRQAPRPVDTRSSIEGTSGRALSFATVEFSDNHIVTPDWFNMATRSVR</sequence>
<evidence type="ECO:0000256" key="4">
    <source>
        <dbReference type="ARBA" id="ARBA00022452"/>
    </source>
</evidence>
<name>B6JI17_AFIC5</name>
<dbReference type="InterPro" id="IPR010130">
    <property type="entry name" value="T1SS_OMP_TolC"/>
</dbReference>
<dbReference type="Proteomes" id="UP000007730">
    <property type="component" value="Chromosome"/>
</dbReference>
<evidence type="ECO:0000256" key="1">
    <source>
        <dbReference type="ARBA" id="ARBA00004442"/>
    </source>
</evidence>
<dbReference type="Gene3D" id="1.20.1600.10">
    <property type="entry name" value="Outer membrane efflux proteins (OEP)"/>
    <property type="match status" value="1"/>
</dbReference>
<feature type="coiled-coil region" evidence="8">
    <location>
        <begin position="184"/>
        <end position="211"/>
    </location>
</feature>
<evidence type="ECO:0000256" key="7">
    <source>
        <dbReference type="ARBA" id="ARBA00023237"/>
    </source>
</evidence>
<proteinExistence type="inferred from homology"/>
<comment type="similarity">
    <text evidence="2">Belongs to the outer membrane factor (OMF) (TC 1.B.17) family.</text>
</comment>
<dbReference type="Pfam" id="PF02321">
    <property type="entry name" value="OEP"/>
    <property type="match status" value="2"/>
</dbReference>
<keyword evidence="3" id="KW-0813">Transport</keyword>
<dbReference type="GO" id="GO:1990281">
    <property type="term" value="C:efflux pump complex"/>
    <property type="evidence" value="ECO:0007669"/>
    <property type="project" value="TreeGrafter"/>
</dbReference>
<organism evidence="11 12">
    <name type="scientific">Afipia carboxidovorans (strain ATCC 49405 / DSM 1227 / KCTC 32145 / OM5)</name>
    <name type="common">Oligotropha carboxidovorans</name>
    <dbReference type="NCBI Taxonomy" id="504832"/>
    <lineage>
        <taxon>Bacteria</taxon>
        <taxon>Pseudomonadati</taxon>
        <taxon>Pseudomonadota</taxon>
        <taxon>Alphaproteobacteria</taxon>
        <taxon>Hyphomicrobiales</taxon>
        <taxon>Nitrobacteraceae</taxon>
        <taxon>Afipia</taxon>
    </lineage>
</organism>
<dbReference type="KEGG" id="oca:OCAR_6042"/>
<dbReference type="PANTHER" id="PTHR30026">
    <property type="entry name" value="OUTER MEMBRANE PROTEIN TOLC"/>
    <property type="match status" value="1"/>
</dbReference>
<dbReference type="STRING" id="504832.OCA5_c19850"/>
<gene>
    <name evidence="11" type="ordered locus">OCA5_c19850</name>
</gene>
<dbReference type="GO" id="GO:0015562">
    <property type="term" value="F:efflux transmembrane transporter activity"/>
    <property type="evidence" value="ECO:0007669"/>
    <property type="project" value="InterPro"/>
</dbReference>
<dbReference type="PANTHER" id="PTHR30026:SF22">
    <property type="entry name" value="OUTER MEMBRANE EFFLUX PROTEIN"/>
    <property type="match status" value="1"/>
</dbReference>
<evidence type="ECO:0000313" key="12">
    <source>
        <dbReference type="Proteomes" id="UP000007730"/>
    </source>
</evidence>
<dbReference type="HOGENOM" id="CLU_012817_0_0_5"/>
<dbReference type="InterPro" id="IPR003423">
    <property type="entry name" value="OMP_efflux"/>
</dbReference>
<evidence type="ECO:0000313" key="11">
    <source>
        <dbReference type="EMBL" id="AEI06694.1"/>
    </source>
</evidence>
<dbReference type="SUPFAM" id="SSF56954">
    <property type="entry name" value="Outer membrane efflux proteins (OEP)"/>
    <property type="match status" value="1"/>
</dbReference>
<dbReference type="RefSeq" id="WP_012563187.1">
    <property type="nucleotide sequence ID" value="NC_011386.1"/>
</dbReference>
<evidence type="ECO:0000256" key="8">
    <source>
        <dbReference type="SAM" id="Coils"/>
    </source>
</evidence>
<evidence type="ECO:0000256" key="2">
    <source>
        <dbReference type="ARBA" id="ARBA00007613"/>
    </source>
</evidence>
<dbReference type="GO" id="GO:0009279">
    <property type="term" value="C:cell outer membrane"/>
    <property type="evidence" value="ECO:0007669"/>
    <property type="project" value="UniProtKB-SubCell"/>
</dbReference>
<comment type="subcellular location">
    <subcellularLocation>
        <location evidence="1">Cell outer membrane</location>
    </subcellularLocation>
</comment>
<dbReference type="GO" id="GO:0015288">
    <property type="term" value="F:porin activity"/>
    <property type="evidence" value="ECO:0007669"/>
    <property type="project" value="TreeGrafter"/>
</dbReference>
<dbReference type="OrthoDB" id="9814637at2"/>
<keyword evidence="12" id="KW-1185">Reference proteome</keyword>